<sequence>MPAADPDDMGVMNGGVAPGYAPSVIENARVAVVGVGNNTSALVQGIAFYRNTGSLVGIHQPQIAGLGVGDIDFVAAFAMSDDKVGKDLHEAVFVSPNNFPRLEAKLRPSGVTVRRGLVDTTEVERVAHALKGAEVLLYSAPSGRPDTARAYAEAALMAGAAFVNTTSDPVARDPSFLKRFEDAGLPLIGDDLASQFGTSVVHHALLRLLEERGLTLVSSYQVNLGGTEDFRNLVENPNTKKQSKLNALGSDKVQIAPLGYLPQLKSQKVAHLNIEAQGWGETAVSLEVRLQVHDPSGAAGVNIDLIRLAATALRSGHGGCPPAAASLMKSPPGTAV</sequence>
<name>A0A8J3QR36_9ACTN</name>
<dbReference type="GO" id="GO:0004512">
    <property type="term" value="F:inositol-3-phosphate synthase activity"/>
    <property type="evidence" value="ECO:0007669"/>
    <property type="project" value="TreeGrafter"/>
</dbReference>
<comment type="caution">
    <text evidence="2">The sequence shown here is derived from an EMBL/GenBank/DDBJ whole genome shotgun (WGS) entry which is preliminary data.</text>
</comment>
<dbReference type="Gene3D" id="3.30.360.10">
    <property type="entry name" value="Dihydrodipicolinate Reductase, domain 2"/>
    <property type="match status" value="1"/>
</dbReference>
<accession>A0A8J3QR36</accession>
<reference evidence="2" key="1">
    <citation type="submission" date="2021-01" db="EMBL/GenBank/DDBJ databases">
        <title>Whole genome shotgun sequence of Rugosimonospora africana NBRC 104875.</title>
        <authorList>
            <person name="Komaki H."/>
            <person name="Tamura T."/>
        </authorList>
    </citation>
    <scope>NUCLEOTIDE SEQUENCE</scope>
    <source>
        <strain evidence="2">NBRC 104875</strain>
    </source>
</reference>
<evidence type="ECO:0000259" key="1">
    <source>
        <dbReference type="Pfam" id="PF01658"/>
    </source>
</evidence>
<evidence type="ECO:0000313" key="3">
    <source>
        <dbReference type="Proteomes" id="UP000642748"/>
    </source>
</evidence>
<feature type="domain" description="Myo-inositol-1-phosphate synthase GAPDH-like" evidence="1">
    <location>
        <begin position="197"/>
        <end position="294"/>
    </location>
</feature>
<dbReference type="GO" id="GO:0006021">
    <property type="term" value="P:inositol biosynthetic process"/>
    <property type="evidence" value="ECO:0007669"/>
    <property type="project" value="TreeGrafter"/>
</dbReference>
<dbReference type="PANTHER" id="PTHR43125:SF1">
    <property type="entry name" value="INOSITOL-3-PHOSPHATE SYNTHASE"/>
    <property type="match status" value="1"/>
</dbReference>
<dbReference type="InterPro" id="IPR036291">
    <property type="entry name" value="NAD(P)-bd_dom_sf"/>
</dbReference>
<dbReference type="Proteomes" id="UP000642748">
    <property type="component" value="Unassembled WGS sequence"/>
</dbReference>
<dbReference type="EMBL" id="BONZ01000030">
    <property type="protein sequence ID" value="GIH15034.1"/>
    <property type="molecule type" value="Genomic_DNA"/>
</dbReference>
<dbReference type="SUPFAM" id="SSF51735">
    <property type="entry name" value="NAD(P)-binding Rossmann-fold domains"/>
    <property type="match status" value="1"/>
</dbReference>
<dbReference type="Pfam" id="PF01658">
    <property type="entry name" value="Inos-1-P_synth"/>
    <property type="match status" value="1"/>
</dbReference>
<proteinExistence type="predicted"/>
<evidence type="ECO:0000313" key="2">
    <source>
        <dbReference type="EMBL" id="GIH15034.1"/>
    </source>
</evidence>
<gene>
    <name evidence="2" type="primary">ino1</name>
    <name evidence="2" type="ORF">Raf01_32060</name>
</gene>
<protein>
    <submittedName>
        <fullName evidence="2">Inositol-3-phosphate synthase</fullName>
    </submittedName>
</protein>
<dbReference type="InterPro" id="IPR013021">
    <property type="entry name" value="Myo-inos-1-P_Synthase_GAPDH"/>
</dbReference>
<dbReference type="SUPFAM" id="SSF55347">
    <property type="entry name" value="Glyceraldehyde-3-phosphate dehydrogenase-like, C-terminal domain"/>
    <property type="match status" value="1"/>
</dbReference>
<dbReference type="PANTHER" id="PTHR43125">
    <property type="entry name" value="INOSITOL-3-PHOSPHATE SYNTHASE"/>
    <property type="match status" value="1"/>
</dbReference>
<dbReference type="AlphaFoldDB" id="A0A8J3QR36"/>
<dbReference type="InterPro" id="IPR052199">
    <property type="entry name" value="MIPS"/>
</dbReference>
<dbReference type="Gene3D" id="3.40.50.720">
    <property type="entry name" value="NAD(P)-binding Rossmann-like Domain"/>
    <property type="match status" value="1"/>
</dbReference>
<keyword evidence="3" id="KW-1185">Reference proteome</keyword>
<organism evidence="2 3">
    <name type="scientific">Rugosimonospora africana</name>
    <dbReference type="NCBI Taxonomy" id="556532"/>
    <lineage>
        <taxon>Bacteria</taxon>
        <taxon>Bacillati</taxon>
        <taxon>Actinomycetota</taxon>
        <taxon>Actinomycetes</taxon>
        <taxon>Micromonosporales</taxon>
        <taxon>Micromonosporaceae</taxon>
        <taxon>Rugosimonospora</taxon>
    </lineage>
</organism>